<name>A0A0C2ZSA3_9AGAM</name>
<reference evidence="2 3" key="1">
    <citation type="submission" date="2014-04" db="EMBL/GenBank/DDBJ databases">
        <authorList>
            <consortium name="DOE Joint Genome Institute"/>
            <person name="Kuo A."/>
            <person name="Kohler A."/>
            <person name="Nagy L.G."/>
            <person name="Floudas D."/>
            <person name="Copeland A."/>
            <person name="Barry K.W."/>
            <person name="Cichocki N."/>
            <person name="Veneault-Fourrey C."/>
            <person name="LaButti K."/>
            <person name="Lindquist E.A."/>
            <person name="Lipzen A."/>
            <person name="Lundell T."/>
            <person name="Morin E."/>
            <person name="Murat C."/>
            <person name="Sun H."/>
            <person name="Tunlid A."/>
            <person name="Henrissat B."/>
            <person name="Grigoriev I.V."/>
            <person name="Hibbett D.S."/>
            <person name="Martin F."/>
            <person name="Nordberg H.P."/>
            <person name="Cantor M.N."/>
            <person name="Hua S.X."/>
        </authorList>
    </citation>
    <scope>NUCLEOTIDE SEQUENCE [LARGE SCALE GENOMIC DNA]</scope>
    <source>
        <strain evidence="2 3">Foug A</strain>
    </source>
</reference>
<accession>A0A0C2ZSA3</accession>
<reference evidence="3" key="2">
    <citation type="submission" date="2015-01" db="EMBL/GenBank/DDBJ databases">
        <title>Evolutionary Origins and Diversification of the Mycorrhizal Mutualists.</title>
        <authorList>
            <consortium name="DOE Joint Genome Institute"/>
            <consortium name="Mycorrhizal Genomics Consortium"/>
            <person name="Kohler A."/>
            <person name="Kuo A."/>
            <person name="Nagy L.G."/>
            <person name="Floudas D."/>
            <person name="Copeland A."/>
            <person name="Barry K.W."/>
            <person name="Cichocki N."/>
            <person name="Veneault-Fourrey C."/>
            <person name="LaButti K."/>
            <person name="Lindquist E.A."/>
            <person name="Lipzen A."/>
            <person name="Lundell T."/>
            <person name="Morin E."/>
            <person name="Murat C."/>
            <person name="Riley R."/>
            <person name="Ohm R."/>
            <person name="Sun H."/>
            <person name="Tunlid A."/>
            <person name="Henrissat B."/>
            <person name="Grigoriev I.V."/>
            <person name="Hibbett D.S."/>
            <person name="Martin F."/>
        </authorList>
    </citation>
    <scope>NUCLEOTIDE SEQUENCE [LARGE SCALE GENOMIC DNA]</scope>
    <source>
        <strain evidence="3">Foug A</strain>
    </source>
</reference>
<keyword evidence="1" id="KW-0812">Transmembrane</keyword>
<keyword evidence="1" id="KW-0472">Membrane</keyword>
<keyword evidence="3" id="KW-1185">Reference proteome</keyword>
<dbReference type="AlphaFoldDB" id="A0A0C2ZSA3"/>
<keyword evidence="1" id="KW-1133">Transmembrane helix</keyword>
<evidence type="ECO:0000313" key="2">
    <source>
        <dbReference type="EMBL" id="KIM64418.1"/>
    </source>
</evidence>
<proteinExistence type="predicted"/>
<dbReference type="Proteomes" id="UP000053989">
    <property type="component" value="Unassembled WGS sequence"/>
</dbReference>
<dbReference type="InParanoid" id="A0A0C2ZSA3"/>
<dbReference type="EMBL" id="KN822028">
    <property type="protein sequence ID" value="KIM64418.1"/>
    <property type="molecule type" value="Genomic_DNA"/>
</dbReference>
<dbReference type="HOGENOM" id="CLU_2706299_0_0_1"/>
<organism evidence="2 3">
    <name type="scientific">Scleroderma citrinum Foug A</name>
    <dbReference type="NCBI Taxonomy" id="1036808"/>
    <lineage>
        <taxon>Eukaryota</taxon>
        <taxon>Fungi</taxon>
        <taxon>Dikarya</taxon>
        <taxon>Basidiomycota</taxon>
        <taxon>Agaricomycotina</taxon>
        <taxon>Agaricomycetes</taxon>
        <taxon>Agaricomycetidae</taxon>
        <taxon>Boletales</taxon>
        <taxon>Sclerodermatineae</taxon>
        <taxon>Sclerodermataceae</taxon>
        <taxon>Scleroderma</taxon>
    </lineage>
</organism>
<feature type="transmembrane region" description="Helical" evidence="1">
    <location>
        <begin position="12"/>
        <end position="30"/>
    </location>
</feature>
<evidence type="ECO:0000256" key="1">
    <source>
        <dbReference type="SAM" id="Phobius"/>
    </source>
</evidence>
<sequence length="73" mass="8445">MSRVHIDSYRIFVWTVLIGPIGTLVVVSSMTNAELQTAWEQTKSHEMSSLSNFWIKPEKLMCRALCLFKRNDV</sequence>
<evidence type="ECO:0000313" key="3">
    <source>
        <dbReference type="Proteomes" id="UP000053989"/>
    </source>
</evidence>
<protein>
    <submittedName>
        <fullName evidence="2">Uncharacterized protein</fullName>
    </submittedName>
</protein>
<gene>
    <name evidence="2" type="ORF">SCLCIDRAFT_1213256</name>
</gene>